<evidence type="ECO:0000256" key="1">
    <source>
        <dbReference type="SAM" id="Phobius"/>
    </source>
</evidence>
<dbReference type="InterPro" id="IPR009872">
    <property type="entry name" value="DUF1427"/>
</dbReference>
<keyword evidence="1" id="KW-1133">Transmembrane helix</keyword>
<dbReference type="Pfam" id="PF07235">
    <property type="entry name" value="DUF1427"/>
    <property type="match status" value="1"/>
</dbReference>
<dbReference type="RefSeq" id="WP_091274036.1">
    <property type="nucleotide sequence ID" value="NZ_FNDK01000014.1"/>
</dbReference>
<gene>
    <name evidence="2" type="ORF">SAMN05192534_11417</name>
</gene>
<dbReference type="InterPro" id="IPR020017">
    <property type="entry name" value="XapX_domain"/>
</dbReference>
<organism evidence="2 3">
    <name type="scientific">Alteribacillus persepolensis</name>
    <dbReference type="NCBI Taxonomy" id="568899"/>
    <lineage>
        <taxon>Bacteria</taxon>
        <taxon>Bacillati</taxon>
        <taxon>Bacillota</taxon>
        <taxon>Bacilli</taxon>
        <taxon>Bacillales</taxon>
        <taxon>Bacillaceae</taxon>
        <taxon>Alteribacillus</taxon>
    </lineage>
</organism>
<dbReference type="AlphaFoldDB" id="A0A1G8G2V7"/>
<evidence type="ECO:0000313" key="2">
    <source>
        <dbReference type="EMBL" id="SDH88712.1"/>
    </source>
</evidence>
<feature type="transmembrane region" description="Helical" evidence="1">
    <location>
        <begin position="6"/>
        <end position="23"/>
    </location>
</feature>
<dbReference type="STRING" id="568899.SAMN05192534_11417"/>
<keyword evidence="1" id="KW-0812">Transmembrane</keyword>
<protein>
    <submittedName>
        <fullName evidence="2">XapX domain-containing protein</fullName>
    </submittedName>
</protein>
<feature type="transmembrane region" description="Helical" evidence="1">
    <location>
        <begin position="30"/>
        <end position="50"/>
    </location>
</feature>
<evidence type="ECO:0000313" key="3">
    <source>
        <dbReference type="Proteomes" id="UP000199163"/>
    </source>
</evidence>
<dbReference type="EMBL" id="FNDK01000014">
    <property type="protein sequence ID" value="SDH88712.1"/>
    <property type="molecule type" value="Genomic_DNA"/>
</dbReference>
<keyword evidence="3" id="KW-1185">Reference proteome</keyword>
<name>A0A1G8G2V7_9BACI</name>
<keyword evidence="1" id="KW-0472">Membrane</keyword>
<reference evidence="2 3" key="1">
    <citation type="submission" date="2016-10" db="EMBL/GenBank/DDBJ databases">
        <authorList>
            <person name="de Groot N.N."/>
        </authorList>
    </citation>
    <scope>NUCLEOTIDE SEQUENCE [LARGE SCALE GENOMIC DNA]</scope>
    <source>
        <strain evidence="2 3">DSM 21632</strain>
    </source>
</reference>
<sequence>MQEVILSLITGIIVGLVFGAFRLPIPAPPALAGIMGIVGIYLGYKIYGWLFPLFQSGGS</sequence>
<proteinExistence type="predicted"/>
<dbReference type="Proteomes" id="UP000199163">
    <property type="component" value="Unassembled WGS sequence"/>
</dbReference>
<accession>A0A1G8G2V7</accession>
<dbReference type="NCBIfam" id="TIGR03510">
    <property type="entry name" value="XapX"/>
    <property type="match status" value="1"/>
</dbReference>